<proteinExistence type="predicted"/>
<evidence type="ECO:0000256" key="1">
    <source>
        <dbReference type="SAM" id="MobiDB-lite"/>
    </source>
</evidence>
<organism evidence="2 3">
    <name type="scientific">Actinoplanes palleronii</name>
    <dbReference type="NCBI Taxonomy" id="113570"/>
    <lineage>
        <taxon>Bacteria</taxon>
        <taxon>Bacillati</taxon>
        <taxon>Actinomycetota</taxon>
        <taxon>Actinomycetes</taxon>
        <taxon>Micromonosporales</taxon>
        <taxon>Micromonosporaceae</taxon>
        <taxon>Actinoplanes</taxon>
    </lineage>
</organism>
<accession>A0ABQ4BEV4</accession>
<dbReference type="EMBL" id="BOMS01000083">
    <property type="protein sequence ID" value="GIE69204.1"/>
    <property type="molecule type" value="Genomic_DNA"/>
</dbReference>
<dbReference type="RefSeq" id="WP_203827373.1">
    <property type="nucleotide sequence ID" value="NZ_BAAATY010000024.1"/>
</dbReference>
<name>A0ABQ4BEV4_9ACTN</name>
<dbReference type="Proteomes" id="UP000624709">
    <property type="component" value="Unassembled WGS sequence"/>
</dbReference>
<feature type="region of interest" description="Disordered" evidence="1">
    <location>
        <begin position="62"/>
        <end position="101"/>
    </location>
</feature>
<evidence type="ECO:0008006" key="4">
    <source>
        <dbReference type="Google" id="ProtNLM"/>
    </source>
</evidence>
<feature type="compositionally biased region" description="Gly residues" evidence="1">
    <location>
        <begin position="74"/>
        <end position="87"/>
    </location>
</feature>
<evidence type="ECO:0000313" key="2">
    <source>
        <dbReference type="EMBL" id="GIE69204.1"/>
    </source>
</evidence>
<gene>
    <name evidence="2" type="ORF">Apa02nite_053120</name>
</gene>
<protein>
    <recommendedName>
        <fullName evidence="4">DUF5666 domain-containing protein</fullName>
    </recommendedName>
</protein>
<keyword evidence="3" id="KW-1185">Reference proteome</keyword>
<evidence type="ECO:0000313" key="3">
    <source>
        <dbReference type="Proteomes" id="UP000624709"/>
    </source>
</evidence>
<sequence>MKDDTEVLPRTPSETEHQDLNSAIAQAAPKRWWNRTTLVLTGAVLLVGGFLGGVQVHKQWGGSSSDTAAATGGFPTGAGMPSGGGMGQNQNRAATPGGATAGTLTKVDGNTLYLQTAAGQTITVRASDTTAVTTKAAVKDLTTGQAVTVTGVADSSGVITATAITTG</sequence>
<comment type="caution">
    <text evidence="2">The sequence shown here is derived from an EMBL/GenBank/DDBJ whole genome shotgun (WGS) entry which is preliminary data.</text>
</comment>
<reference evidence="2 3" key="1">
    <citation type="submission" date="2021-01" db="EMBL/GenBank/DDBJ databases">
        <title>Whole genome shotgun sequence of Actinoplanes palleronii NBRC 14916.</title>
        <authorList>
            <person name="Komaki H."/>
            <person name="Tamura T."/>
        </authorList>
    </citation>
    <scope>NUCLEOTIDE SEQUENCE [LARGE SCALE GENOMIC DNA]</scope>
    <source>
        <strain evidence="2 3">NBRC 14916</strain>
    </source>
</reference>